<dbReference type="InterPro" id="IPR011990">
    <property type="entry name" value="TPR-like_helical_dom_sf"/>
</dbReference>
<dbReference type="InterPro" id="IPR027417">
    <property type="entry name" value="P-loop_NTPase"/>
</dbReference>
<dbReference type="SUPFAM" id="SSF52540">
    <property type="entry name" value="P-loop containing nucleoside triphosphate hydrolases"/>
    <property type="match status" value="1"/>
</dbReference>
<evidence type="ECO:0000313" key="4">
    <source>
        <dbReference type="Proteomes" id="UP001254759"/>
    </source>
</evidence>
<dbReference type="Proteomes" id="UP001254759">
    <property type="component" value="Unassembled WGS sequence"/>
</dbReference>
<accession>A0ABU1RQG2</accession>
<name>A0ABU1RQG2_9GAMM</name>
<protein>
    <submittedName>
        <fullName evidence="3">Tetratricopeptide (TPR) repeat protein</fullName>
    </submittedName>
</protein>
<keyword evidence="2" id="KW-0802">TPR repeat</keyword>
<organism evidence="3 4">
    <name type="scientific">Pseudoxanthomonas sacheonensis</name>
    <dbReference type="NCBI Taxonomy" id="443615"/>
    <lineage>
        <taxon>Bacteria</taxon>
        <taxon>Pseudomonadati</taxon>
        <taxon>Pseudomonadota</taxon>
        <taxon>Gammaproteobacteria</taxon>
        <taxon>Lysobacterales</taxon>
        <taxon>Lysobacteraceae</taxon>
        <taxon>Pseudoxanthomonas</taxon>
    </lineage>
</organism>
<evidence type="ECO:0000313" key="3">
    <source>
        <dbReference type="EMBL" id="MDR6840364.1"/>
    </source>
</evidence>
<gene>
    <name evidence="3" type="ORF">J2W94_000628</name>
</gene>
<dbReference type="InterPro" id="IPR019734">
    <property type="entry name" value="TPR_rpt"/>
</dbReference>
<sequence length="531" mass="59362">MTDSNAMREVMQAYMRAVEAMNRGQWRQAQQLVGQVEKHAPNHGGVHFIAGVSALQLQQLPLAIEHLEKAARYGPDRADYSAQYARALAISGHQREAVAVADAAIGLASADATTWDTLGVVYTLANLHRQAADAFRKAVELAPDNANLRFNLATSFMQYGEIGLAEREYEICAEIDPTYWRAYMGLSQLRTQTRENNHIERVAKLLQDHLQDVDARLYLNLSLAKEFEDFGEYPTAFDHYTRGKAAHRSRVGYSSERDAAVFDAIRRYFDGLEVSAASGAESDEPIFVFGMPRSGTTLTDRILSSHSAVHSAGELDNFGTALQRVAGSALRSLPDVISRLGPGFSDWARLGNSYLESTRPGTGGAPHFVDKLPHNFLYAGFIAQALPRAKLICLRRDPMDTCLSNFRQLFALESIDHAYSFDLLDTGRYYLRFDRLMRYFQQMMPGRILDLHYEQLVNAQENTTRALLEFCGLPWEEGCLSFERNQAPAATASMVQVRAGMNASSLHRWKRYGTQMEGLRRLLEEGGVDVG</sequence>
<dbReference type="Gene3D" id="3.40.50.300">
    <property type="entry name" value="P-loop containing nucleotide triphosphate hydrolases"/>
    <property type="match status" value="1"/>
</dbReference>
<dbReference type="PANTHER" id="PTHR12788">
    <property type="entry name" value="PROTEIN-TYROSINE SULFOTRANSFERASE 2"/>
    <property type="match status" value="1"/>
</dbReference>
<evidence type="ECO:0000256" key="1">
    <source>
        <dbReference type="ARBA" id="ARBA00022679"/>
    </source>
</evidence>
<comment type="caution">
    <text evidence="3">The sequence shown here is derived from an EMBL/GenBank/DDBJ whole genome shotgun (WGS) entry which is preliminary data.</text>
</comment>
<dbReference type="PROSITE" id="PS50005">
    <property type="entry name" value="TPR"/>
    <property type="match status" value="1"/>
</dbReference>
<dbReference type="EMBL" id="JAVDTT010000001">
    <property type="protein sequence ID" value="MDR6840364.1"/>
    <property type="molecule type" value="Genomic_DNA"/>
</dbReference>
<reference evidence="3 4" key="1">
    <citation type="submission" date="2023-07" db="EMBL/GenBank/DDBJ databases">
        <title>Sorghum-associated microbial communities from plants grown in Nebraska, USA.</title>
        <authorList>
            <person name="Schachtman D."/>
        </authorList>
    </citation>
    <scope>NUCLEOTIDE SEQUENCE [LARGE SCALE GENOMIC DNA]</scope>
    <source>
        <strain evidence="3 4">BE107</strain>
    </source>
</reference>
<dbReference type="InterPro" id="IPR026634">
    <property type="entry name" value="TPST-like"/>
</dbReference>
<dbReference type="RefSeq" id="WP_310090245.1">
    <property type="nucleotide sequence ID" value="NZ_JAVDTT010000001.1"/>
</dbReference>
<keyword evidence="1" id="KW-0808">Transferase</keyword>
<dbReference type="SUPFAM" id="SSF48452">
    <property type="entry name" value="TPR-like"/>
    <property type="match status" value="1"/>
</dbReference>
<dbReference type="Pfam" id="PF13432">
    <property type="entry name" value="TPR_16"/>
    <property type="match status" value="1"/>
</dbReference>
<evidence type="ECO:0000256" key="2">
    <source>
        <dbReference type="PROSITE-ProRule" id="PRU00339"/>
    </source>
</evidence>
<dbReference type="Pfam" id="PF13469">
    <property type="entry name" value="Sulfotransfer_3"/>
    <property type="match status" value="1"/>
</dbReference>
<dbReference type="SMART" id="SM00028">
    <property type="entry name" value="TPR"/>
    <property type="match status" value="4"/>
</dbReference>
<feature type="repeat" description="TPR" evidence="2">
    <location>
        <begin position="112"/>
        <end position="145"/>
    </location>
</feature>
<dbReference type="PANTHER" id="PTHR12788:SF10">
    <property type="entry name" value="PROTEIN-TYROSINE SULFOTRANSFERASE"/>
    <property type="match status" value="1"/>
</dbReference>
<keyword evidence="4" id="KW-1185">Reference proteome</keyword>
<dbReference type="Gene3D" id="1.25.40.10">
    <property type="entry name" value="Tetratricopeptide repeat domain"/>
    <property type="match status" value="2"/>
</dbReference>
<proteinExistence type="predicted"/>